<dbReference type="Proteomes" id="UP001287445">
    <property type="component" value="Unassembled WGS sequence"/>
</dbReference>
<accession>A0AAJ2R4E6</accession>
<dbReference type="AlphaFoldDB" id="A0AAJ2R4E6"/>
<evidence type="ECO:0000313" key="2">
    <source>
        <dbReference type="Proteomes" id="UP001287445"/>
    </source>
</evidence>
<evidence type="ECO:0000313" key="1">
    <source>
        <dbReference type="EMBL" id="MDX4958025.1"/>
    </source>
</evidence>
<reference evidence="1" key="1">
    <citation type="submission" date="2023-11" db="EMBL/GenBank/DDBJ databases">
        <title>Identification and selenium tolerance of Delftia acidovorans R3-25.</title>
        <authorList>
            <person name="Zhang S."/>
            <person name="Liu Y."/>
            <person name="Guo Y."/>
        </authorList>
    </citation>
    <scope>NUCLEOTIDE SEQUENCE</scope>
    <source>
        <strain evidence="1">R3-25</strain>
    </source>
</reference>
<name>A0AAJ2R4E6_DELAC</name>
<organism evidence="1 2">
    <name type="scientific">Delftia acidovorans</name>
    <name type="common">Pseudomonas acidovorans</name>
    <name type="synonym">Comamonas acidovorans</name>
    <dbReference type="NCBI Taxonomy" id="80866"/>
    <lineage>
        <taxon>Bacteria</taxon>
        <taxon>Pseudomonadati</taxon>
        <taxon>Pseudomonadota</taxon>
        <taxon>Betaproteobacteria</taxon>
        <taxon>Burkholderiales</taxon>
        <taxon>Comamonadaceae</taxon>
        <taxon>Delftia</taxon>
    </lineage>
</organism>
<gene>
    <name evidence="1" type="ORF">SGN30_31780</name>
</gene>
<comment type="caution">
    <text evidence="1">The sequence shown here is derived from an EMBL/GenBank/DDBJ whole genome shotgun (WGS) entry which is preliminary data.</text>
</comment>
<sequence length="326" mass="35366">MANGRALPSAILFDELLGRAWGIALQKYGEAQAIESPVTSFTPARTNGAYRLPQYSSGFDPADAGSWVAQHDKALAKQLDQVADEWAVEFQGVMDIVAPVGPGWRNAVDWLRATMHGQDGLGYVGQDHRLAQARQQGVQVLGGLNQRGLPVPPGAAQALQAVAGGVVDLYQGRLAAQMTADREAERRRLLVDAVTELARLRNAALDTAMDFVFGRMNIMYDVFGRNNEYLTRVRRDDQALASQMQVASAELQRWDAQVLANQDGSAASQRTVKAMNDRALEVIGLVVEQQVKRLRRLSTGSASALNSAGVSVNSQATESNTVNYEE</sequence>
<proteinExistence type="predicted"/>
<dbReference type="EMBL" id="JAWWMZ010000023">
    <property type="protein sequence ID" value="MDX4958025.1"/>
    <property type="molecule type" value="Genomic_DNA"/>
</dbReference>
<dbReference type="RefSeq" id="WP_319077047.1">
    <property type="nucleotide sequence ID" value="NZ_JAWWMZ010000023.1"/>
</dbReference>
<protein>
    <submittedName>
        <fullName evidence="1">Uncharacterized protein</fullName>
    </submittedName>
</protein>